<organism evidence="1 2">
    <name type="scientific">Hyalomma asiaticum</name>
    <name type="common">Tick</name>
    <dbReference type="NCBI Taxonomy" id="266040"/>
    <lineage>
        <taxon>Eukaryota</taxon>
        <taxon>Metazoa</taxon>
        <taxon>Ecdysozoa</taxon>
        <taxon>Arthropoda</taxon>
        <taxon>Chelicerata</taxon>
        <taxon>Arachnida</taxon>
        <taxon>Acari</taxon>
        <taxon>Parasitiformes</taxon>
        <taxon>Ixodida</taxon>
        <taxon>Ixodoidea</taxon>
        <taxon>Ixodidae</taxon>
        <taxon>Hyalomminae</taxon>
        <taxon>Hyalomma</taxon>
    </lineage>
</organism>
<keyword evidence="2" id="KW-1185">Reference proteome</keyword>
<proteinExistence type="predicted"/>
<protein>
    <submittedName>
        <fullName evidence="1">Uncharacterized protein</fullName>
    </submittedName>
</protein>
<sequence length="280" mass="30125">MGARGGGAEWFAADPPPYINSIAAAVQMPAATRKKNATLVGGASPRPARRQSTSHRGRTPRPQDGGKAFAEATRSPASGARGLADDRRRRVVAQNDPGALARAFRSLRSRPHPIKSLALDGECCGRNVRLPPCMMTSLVLCAPIGQDANASVSANWVSLFAGRARIPLTRSHGDEWPPRSESSAWTATRRHVPRDSRAGRQSSVVAEGTTLESIRIRLGQTAPALSPGKMRPFSQTDGIPGQQRLGSRYAGSNNRRRPPLLAVNLLPDIQNHDHRLCGRH</sequence>
<evidence type="ECO:0000313" key="2">
    <source>
        <dbReference type="Proteomes" id="UP000821845"/>
    </source>
</evidence>
<dbReference type="Proteomes" id="UP000821845">
    <property type="component" value="Chromosome 1"/>
</dbReference>
<evidence type="ECO:0000313" key="1">
    <source>
        <dbReference type="EMBL" id="KAH6948283.1"/>
    </source>
</evidence>
<dbReference type="EMBL" id="CM023481">
    <property type="protein sequence ID" value="KAH6948283.1"/>
    <property type="molecule type" value="Genomic_DNA"/>
</dbReference>
<accession>A0ACB7TMJ7</accession>
<name>A0ACB7TMJ7_HYAAI</name>
<gene>
    <name evidence="1" type="ORF">HPB50_023337</name>
</gene>
<comment type="caution">
    <text evidence="1">The sequence shown here is derived from an EMBL/GenBank/DDBJ whole genome shotgun (WGS) entry which is preliminary data.</text>
</comment>
<reference evidence="1" key="1">
    <citation type="submission" date="2020-05" db="EMBL/GenBank/DDBJ databases">
        <title>Large-scale comparative analyses of tick genomes elucidate their genetic diversity and vector capacities.</title>
        <authorList>
            <person name="Jia N."/>
            <person name="Wang J."/>
            <person name="Shi W."/>
            <person name="Du L."/>
            <person name="Sun Y."/>
            <person name="Zhan W."/>
            <person name="Jiang J."/>
            <person name="Wang Q."/>
            <person name="Zhang B."/>
            <person name="Ji P."/>
            <person name="Sakyi L.B."/>
            <person name="Cui X."/>
            <person name="Yuan T."/>
            <person name="Jiang B."/>
            <person name="Yang W."/>
            <person name="Lam T.T.-Y."/>
            <person name="Chang Q."/>
            <person name="Ding S."/>
            <person name="Wang X."/>
            <person name="Zhu J."/>
            <person name="Ruan X."/>
            <person name="Zhao L."/>
            <person name="Wei J."/>
            <person name="Que T."/>
            <person name="Du C."/>
            <person name="Cheng J."/>
            <person name="Dai P."/>
            <person name="Han X."/>
            <person name="Huang E."/>
            <person name="Gao Y."/>
            <person name="Liu J."/>
            <person name="Shao H."/>
            <person name="Ye R."/>
            <person name="Li L."/>
            <person name="Wei W."/>
            <person name="Wang X."/>
            <person name="Wang C."/>
            <person name="Yang T."/>
            <person name="Huo Q."/>
            <person name="Li W."/>
            <person name="Guo W."/>
            <person name="Chen H."/>
            <person name="Zhou L."/>
            <person name="Ni X."/>
            <person name="Tian J."/>
            <person name="Zhou Y."/>
            <person name="Sheng Y."/>
            <person name="Liu T."/>
            <person name="Pan Y."/>
            <person name="Xia L."/>
            <person name="Li J."/>
            <person name="Zhao F."/>
            <person name="Cao W."/>
        </authorList>
    </citation>
    <scope>NUCLEOTIDE SEQUENCE</scope>
    <source>
        <strain evidence="1">Hyas-2018</strain>
    </source>
</reference>